<sequence>MKNEPAIPNSVVEFYYKDSKFDRKATVQKFSKLNVLQSRIYRVMDYVDHTSKKLNKQQPGRKQTLKDVDFLSRLSISIPEGLGFLRAALRRRLLCLDLRGRLRRWIELCVRSSAGSPGIQQDRWPRRILEWVPKRMSKMRLEGHGGRIHLDLEERLQVDLRFKKNKGKRIQRVQIFGVFIVVPRTIIAQTQNGVDCKVSIEILKSTLSMQIPLADKEEKQL</sequence>
<comment type="caution">
    <text evidence="1">The sequence shown here is derived from an EMBL/GenBank/DDBJ whole genome shotgun (WGS) entry which is preliminary data.</text>
</comment>
<protein>
    <submittedName>
        <fullName evidence="1">Uncharacterized protein</fullName>
    </submittedName>
</protein>
<keyword evidence="2" id="KW-1185">Reference proteome</keyword>
<dbReference type="Proteomes" id="UP000801492">
    <property type="component" value="Unassembled WGS sequence"/>
</dbReference>
<evidence type="ECO:0000313" key="1">
    <source>
        <dbReference type="EMBL" id="KAF2892793.1"/>
    </source>
</evidence>
<accession>A0A8K0CSE3</accession>
<organism evidence="1 2">
    <name type="scientific">Ignelater luminosus</name>
    <name type="common">Cucubano</name>
    <name type="synonym">Pyrophorus luminosus</name>
    <dbReference type="NCBI Taxonomy" id="2038154"/>
    <lineage>
        <taxon>Eukaryota</taxon>
        <taxon>Metazoa</taxon>
        <taxon>Ecdysozoa</taxon>
        <taxon>Arthropoda</taxon>
        <taxon>Hexapoda</taxon>
        <taxon>Insecta</taxon>
        <taxon>Pterygota</taxon>
        <taxon>Neoptera</taxon>
        <taxon>Endopterygota</taxon>
        <taxon>Coleoptera</taxon>
        <taxon>Polyphaga</taxon>
        <taxon>Elateriformia</taxon>
        <taxon>Elateroidea</taxon>
        <taxon>Elateridae</taxon>
        <taxon>Agrypninae</taxon>
        <taxon>Pyrophorini</taxon>
        <taxon>Ignelater</taxon>
    </lineage>
</organism>
<reference evidence="1" key="1">
    <citation type="submission" date="2019-08" db="EMBL/GenBank/DDBJ databases">
        <title>The genome of the North American firefly Photinus pyralis.</title>
        <authorList>
            <consortium name="Photinus pyralis genome working group"/>
            <person name="Fallon T.R."/>
            <person name="Sander Lower S.E."/>
            <person name="Weng J.-K."/>
        </authorList>
    </citation>
    <scope>NUCLEOTIDE SEQUENCE</scope>
    <source>
        <strain evidence="1">TRF0915ILg1</strain>
        <tissue evidence="1">Whole body</tissue>
    </source>
</reference>
<name>A0A8K0CSE3_IGNLU</name>
<dbReference type="EMBL" id="VTPC01008474">
    <property type="protein sequence ID" value="KAF2892793.1"/>
    <property type="molecule type" value="Genomic_DNA"/>
</dbReference>
<dbReference type="AlphaFoldDB" id="A0A8K0CSE3"/>
<gene>
    <name evidence="1" type="ORF">ILUMI_13381</name>
</gene>
<proteinExistence type="predicted"/>
<evidence type="ECO:0000313" key="2">
    <source>
        <dbReference type="Proteomes" id="UP000801492"/>
    </source>
</evidence>